<proteinExistence type="predicted"/>
<evidence type="ECO:0000313" key="3">
    <source>
        <dbReference type="Proteomes" id="UP000823775"/>
    </source>
</evidence>
<organism evidence="2 3">
    <name type="scientific">Datura stramonium</name>
    <name type="common">Jimsonweed</name>
    <name type="synonym">Common thornapple</name>
    <dbReference type="NCBI Taxonomy" id="4076"/>
    <lineage>
        <taxon>Eukaryota</taxon>
        <taxon>Viridiplantae</taxon>
        <taxon>Streptophyta</taxon>
        <taxon>Embryophyta</taxon>
        <taxon>Tracheophyta</taxon>
        <taxon>Spermatophyta</taxon>
        <taxon>Magnoliopsida</taxon>
        <taxon>eudicotyledons</taxon>
        <taxon>Gunneridae</taxon>
        <taxon>Pentapetalae</taxon>
        <taxon>asterids</taxon>
        <taxon>lamiids</taxon>
        <taxon>Solanales</taxon>
        <taxon>Solanaceae</taxon>
        <taxon>Solanoideae</taxon>
        <taxon>Datureae</taxon>
        <taxon>Datura</taxon>
    </lineage>
</organism>
<evidence type="ECO:0000313" key="2">
    <source>
        <dbReference type="EMBL" id="MCD7448158.1"/>
    </source>
</evidence>
<evidence type="ECO:0000256" key="1">
    <source>
        <dbReference type="SAM" id="MobiDB-lite"/>
    </source>
</evidence>
<dbReference type="EMBL" id="JACEIK010000053">
    <property type="protein sequence ID" value="MCD7448158.1"/>
    <property type="molecule type" value="Genomic_DNA"/>
</dbReference>
<dbReference type="Proteomes" id="UP000823775">
    <property type="component" value="Unassembled WGS sequence"/>
</dbReference>
<feature type="compositionally biased region" description="Pro residues" evidence="1">
    <location>
        <begin position="55"/>
        <end position="68"/>
    </location>
</feature>
<feature type="region of interest" description="Disordered" evidence="1">
    <location>
        <begin position="131"/>
        <end position="156"/>
    </location>
</feature>
<accession>A0ABS8RMW7</accession>
<name>A0ABS8RMW7_DATST</name>
<sequence>MVVHQLDRSQEAFGRADIYCYPTKAPICRKKELIFLFGVGPGVLPFPPADNATTPPSPVNPGTAPPFPDVASQPSPDLDNSASFNGIFALCIRGEKASWVDDFAYAHSSQDPKAVTSDSQVSLVAMYSPLPPSTGSNLKPDKPFYKQTPDSNFLSF</sequence>
<gene>
    <name evidence="2" type="ORF">HAX54_038714</name>
</gene>
<reference evidence="2 3" key="1">
    <citation type="journal article" date="2021" name="BMC Genomics">
        <title>Datura genome reveals duplications of psychoactive alkaloid biosynthetic genes and high mutation rate following tissue culture.</title>
        <authorList>
            <person name="Rajewski A."/>
            <person name="Carter-House D."/>
            <person name="Stajich J."/>
            <person name="Litt A."/>
        </authorList>
    </citation>
    <scope>NUCLEOTIDE SEQUENCE [LARGE SCALE GENOMIC DNA]</scope>
    <source>
        <strain evidence="2">AR-01</strain>
    </source>
</reference>
<protein>
    <submittedName>
        <fullName evidence="2">Uncharacterized protein</fullName>
    </submittedName>
</protein>
<keyword evidence="3" id="KW-1185">Reference proteome</keyword>
<comment type="caution">
    <text evidence="2">The sequence shown here is derived from an EMBL/GenBank/DDBJ whole genome shotgun (WGS) entry which is preliminary data.</text>
</comment>
<feature type="region of interest" description="Disordered" evidence="1">
    <location>
        <begin position="48"/>
        <end position="76"/>
    </location>
</feature>